<reference evidence="2" key="1">
    <citation type="submission" date="2021-01" db="EMBL/GenBank/DDBJ databases">
        <title>Whole genome shotgun sequence of Actinoplanes siamensis NBRC 109076.</title>
        <authorList>
            <person name="Komaki H."/>
            <person name="Tamura T."/>
        </authorList>
    </citation>
    <scope>NUCLEOTIDE SEQUENCE</scope>
    <source>
        <strain evidence="2">NBRC 109076</strain>
    </source>
</reference>
<evidence type="ECO:0000313" key="2">
    <source>
        <dbReference type="EMBL" id="GIF06904.1"/>
    </source>
</evidence>
<sequence>MFSGAITSNKIVLCIPLVFYNPAPAALVVADIKPRLTGGAGDENSPDRKALPKRMFWIASHGFVYPEQGLKPRA</sequence>
<feature type="signal peptide" evidence="1">
    <location>
        <begin position="1"/>
        <end position="25"/>
    </location>
</feature>
<accession>A0A919N9A6</accession>
<dbReference type="Proteomes" id="UP000629619">
    <property type="component" value="Unassembled WGS sequence"/>
</dbReference>
<dbReference type="AlphaFoldDB" id="A0A919N9A6"/>
<comment type="caution">
    <text evidence="2">The sequence shown here is derived from an EMBL/GenBank/DDBJ whole genome shotgun (WGS) entry which is preliminary data.</text>
</comment>
<dbReference type="EMBL" id="BOMW01000043">
    <property type="protein sequence ID" value="GIF06904.1"/>
    <property type="molecule type" value="Genomic_DNA"/>
</dbReference>
<gene>
    <name evidence="2" type="ORF">Asi03nite_44420</name>
</gene>
<evidence type="ECO:0000313" key="3">
    <source>
        <dbReference type="Proteomes" id="UP000629619"/>
    </source>
</evidence>
<dbReference type="RefSeq" id="WP_203682332.1">
    <property type="nucleotide sequence ID" value="NZ_BOMW01000043.1"/>
</dbReference>
<keyword evidence="3" id="KW-1185">Reference proteome</keyword>
<organism evidence="2 3">
    <name type="scientific">Actinoplanes siamensis</name>
    <dbReference type="NCBI Taxonomy" id="1223317"/>
    <lineage>
        <taxon>Bacteria</taxon>
        <taxon>Bacillati</taxon>
        <taxon>Actinomycetota</taxon>
        <taxon>Actinomycetes</taxon>
        <taxon>Micromonosporales</taxon>
        <taxon>Micromonosporaceae</taxon>
        <taxon>Actinoplanes</taxon>
    </lineage>
</organism>
<keyword evidence="1" id="KW-0732">Signal</keyword>
<name>A0A919N9A6_9ACTN</name>
<proteinExistence type="predicted"/>
<protein>
    <submittedName>
        <fullName evidence="2">Uncharacterized protein</fullName>
    </submittedName>
</protein>
<feature type="chain" id="PRO_5039677975" evidence="1">
    <location>
        <begin position="26"/>
        <end position="74"/>
    </location>
</feature>
<evidence type="ECO:0000256" key="1">
    <source>
        <dbReference type="SAM" id="SignalP"/>
    </source>
</evidence>